<evidence type="ECO:0000256" key="1">
    <source>
        <dbReference type="ARBA" id="ARBA00004642"/>
    </source>
</evidence>
<feature type="region of interest" description="Disordered" evidence="5">
    <location>
        <begin position="80"/>
        <end position="100"/>
    </location>
</feature>
<evidence type="ECO:0000256" key="2">
    <source>
        <dbReference type="ARBA" id="ARBA00022884"/>
    </source>
</evidence>
<feature type="domain" description="RRM" evidence="6">
    <location>
        <begin position="6"/>
        <end position="82"/>
    </location>
</feature>
<dbReference type="InterPro" id="IPR052285">
    <property type="entry name" value="NEXT_complex_subunit"/>
</dbReference>
<evidence type="ECO:0000256" key="4">
    <source>
        <dbReference type="PROSITE-ProRule" id="PRU00176"/>
    </source>
</evidence>
<keyword evidence="8" id="KW-1185">Reference proteome</keyword>
<organism evidence="7 8">
    <name type="scientific">Ranatra chinensis</name>
    <dbReference type="NCBI Taxonomy" id="642074"/>
    <lineage>
        <taxon>Eukaryota</taxon>
        <taxon>Metazoa</taxon>
        <taxon>Ecdysozoa</taxon>
        <taxon>Arthropoda</taxon>
        <taxon>Hexapoda</taxon>
        <taxon>Insecta</taxon>
        <taxon>Pterygota</taxon>
        <taxon>Neoptera</taxon>
        <taxon>Paraneoptera</taxon>
        <taxon>Hemiptera</taxon>
        <taxon>Heteroptera</taxon>
        <taxon>Panheteroptera</taxon>
        <taxon>Nepomorpha</taxon>
        <taxon>Nepidae</taxon>
        <taxon>Ranatrinae</taxon>
        <taxon>Ranatra</taxon>
    </lineage>
</organism>
<evidence type="ECO:0000313" key="8">
    <source>
        <dbReference type="Proteomes" id="UP001558652"/>
    </source>
</evidence>
<dbReference type="PANTHER" id="PTHR13798:SF11">
    <property type="entry name" value="RNA-BINDING PROTEIN 7-RELATED"/>
    <property type="match status" value="1"/>
</dbReference>
<comment type="subcellular location">
    <subcellularLocation>
        <location evidence="1">Nucleus</location>
        <location evidence="1">Nucleoplasm</location>
    </subcellularLocation>
</comment>
<evidence type="ECO:0000256" key="3">
    <source>
        <dbReference type="ARBA" id="ARBA00023242"/>
    </source>
</evidence>
<dbReference type="SMART" id="SM00360">
    <property type="entry name" value="RRM"/>
    <property type="match status" value="1"/>
</dbReference>
<protein>
    <recommendedName>
        <fullName evidence="6">RRM domain-containing protein</fullName>
    </recommendedName>
</protein>
<dbReference type="InterPro" id="IPR012677">
    <property type="entry name" value="Nucleotide-bd_a/b_plait_sf"/>
</dbReference>
<proteinExistence type="predicted"/>
<keyword evidence="3" id="KW-0539">Nucleus</keyword>
<sequence length="138" mass="15894">MSNEERMIFCSNLPGKVTELLLYELFLQAGPIDRVHIPSLDGKNRTYGFVTFKHKCSVPYASQLMKNTYLYGRKLMVRPSQRSGRHQQNVPQQSKQMGVVRGHKLSGQLKNESGKFAFNYNREPNRRRGLLFLPFGST</sequence>
<dbReference type="EMBL" id="JBFDAA010000001">
    <property type="protein sequence ID" value="KAL1140890.1"/>
    <property type="molecule type" value="Genomic_DNA"/>
</dbReference>
<name>A0ABD0YYH8_9HEMI</name>
<evidence type="ECO:0000256" key="5">
    <source>
        <dbReference type="SAM" id="MobiDB-lite"/>
    </source>
</evidence>
<dbReference type="Pfam" id="PF00076">
    <property type="entry name" value="RRM_1"/>
    <property type="match status" value="1"/>
</dbReference>
<dbReference type="AlphaFoldDB" id="A0ABD0YYH8"/>
<dbReference type="PANTHER" id="PTHR13798">
    <property type="entry name" value="RNA BINDING MOTIF RBM PROTEIN -RELATED"/>
    <property type="match status" value="1"/>
</dbReference>
<accession>A0ABD0YYH8</accession>
<gene>
    <name evidence="7" type="ORF">AAG570_000818</name>
</gene>
<evidence type="ECO:0000313" key="7">
    <source>
        <dbReference type="EMBL" id="KAL1140890.1"/>
    </source>
</evidence>
<feature type="compositionally biased region" description="Polar residues" evidence="5">
    <location>
        <begin position="80"/>
        <end position="96"/>
    </location>
</feature>
<dbReference type="InterPro" id="IPR035979">
    <property type="entry name" value="RBD_domain_sf"/>
</dbReference>
<dbReference type="Proteomes" id="UP001558652">
    <property type="component" value="Unassembled WGS sequence"/>
</dbReference>
<reference evidence="7 8" key="1">
    <citation type="submission" date="2024-07" db="EMBL/GenBank/DDBJ databases">
        <title>Chromosome-level genome assembly of the water stick insect Ranatra chinensis (Heteroptera: Nepidae).</title>
        <authorList>
            <person name="Liu X."/>
        </authorList>
    </citation>
    <scope>NUCLEOTIDE SEQUENCE [LARGE SCALE GENOMIC DNA]</scope>
    <source>
        <strain evidence="7">Cailab_2021Rc</strain>
        <tissue evidence="7">Muscle</tissue>
    </source>
</reference>
<dbReference type="Gene3D" id="3.30.70.330">
    <property type="match status" value="1"/>
</dbReference>
<dbReference type="SUPFAM" id="SSF54928">
    <property type="entry name" value="RNA-binding domain, RBD"/>
    <property type="match status" value="1"/>
</dbReference>
<dbReference type="GO" id="GO:0005654">
    <property type="term" value="C:nucleoplasm"/>
    <property type="evidence" value="ECO:0007669"/>
    <property type="project" value="UniProtKB-SubCell"/>
</dbReference>
<dbReference type="InterPro" id="IPR000504">
    <property type="entry name" value="RRM_dom"/>
</dbReference>
<dbReference type="PROSITE" id="PS50102">
    <property type="entry name" value="RRM"/>
    <property type="match status" value="1"/>
</dbReference>
<comment type="caution">
    <text evidence="7">The sequence shown here is derived from an EMBL/GenBank/DDBJ whole genome shotgun (WGS) entry which is preliminary data.</text>
</comment>
<evidence type="ECO:0000259" key="6">
    <source>
        <dbReference type="PROSITE" id="PS50102"/>
    </source>
</evidence>
<dbReference type="GO" id="GO:0003723">
    <property type="term" value="F:RNA binding"/>
    <property type="evidence" value="ECO:0007669"/>
    <property type="project" value="UniProtKB-UniRule"/>
</dbReference>
<keyword evidence="2 4" id="KW-0694">RNA-binding</keyword>